<keyword evidence="4" id="KW-0378">Hydrolase</keyword>
<dbReference type="PROSITE" id="PS51194">
    <property type="entry name" value="HELICASE_CTER"/>
    <property type="match status" value="1"/>
</dbReference>
<dbReference type="InterPro" id="IPR027417">
    <property type="entry name" value="P-loop_NTPase"/>
</dbReference>
<keyword evidence="6" id="KW-0067">ATP-binding</keyword>
<dbReference type="GO" id="GO:0005524">
    <property type="term" value="F:ATP binding"/>
    <property type="evidence" value="ECO:0007669"/>
    <property type="project" value="UniProtKB-KW"/>
</dbReference>
<protein>
    <submittedName>
        <fullName evidence="11">ATP-dependent RNA helicase YxiN</fullName>
    </submittedName>
</protein>
<evidence type="ECO:0000256" key="1">
    <source>
        <dbReference type="ARBA" id="ARBA00004496"/>
    </source>
</evidence>
<comment type="caution">
    <text evidence="11">The sequence shown here is derived from an EMBL/GenBank/DDBJ whole genome shotgun (WGS) entry which is preliminary data.</text>
</comment>
<evidence type="ECO:0000256" key="9">
    <source>
        <dbReference type="ARBA" id="ARBA00047984"/>
    </source>
</evidence>
<dbReference type="GO" id="GO:0003724">
    <property type="term" value="F:RNA helicase activity"/>
    <property type="evidence" value="ECO:0007669"/>
    <property type="project" value="UniProtKB-EC"/>
</dbReference>
<dbReference type="InterPro" id="IPR005580">
    <property type="entry name" value="DbpA/CsdA_RNA-bd_dom"/>
</dbReference>
<comment type="catalytic activity">
    <reaction evidence="9">
        <text>ATP + H2O = ADP + phosphate + H(+)</text>
        <dbReference type="Rhea" id="RHEA:13065"/>
        <dbReference type="ChEBI" id="CHEBI:15377"/>
        <dbReference type="ChEBI" id="CHEBI:15378"/>
        <dbReference type="ChEBI" id="CHEBI:30616"/>
        <dbReference type="ChEBI" id="CHEBI:43474"/>
        <dbReference type="ChEBI" id="CHEBI:456216"/>
        <dbReference type="EC" id="3.6.4.13"/>
    </reaction>
</comment>
<dbReference type="STRING" id="1236976.JCM16418_2518"/>
<dbReference type="Gene3D" id="3.40.50.300">
    <property type="entry name" value="P-loop containing nucleotide triphosphate hydrolases"/>
    <property type="match status" value="1"/>
</dbReference>
<comment type="subcellular location">
    <subcellularLocation>
        <location evidence="1">Cytoplasm</location>
    </subcellularLocation>
</comment>
<dbReference type="SUPFAM" id="SSF52540">
    <property type="entry name" value="P-loop containing nucleoside triphosphate hydrolases"/>
    <property type="match status" value="1"/>
</dbReference>
<dbReference type="PANTHER" id="PTHR47959:SF1">
    <property type="entry name" value="ATP-DEPENDENT RNA HELICASE DBPA"/>
    <property type="match status" value="1"/>
</dbReference>
<dbReference type="InterPro" id="IPR050079">
    <property type="entry name" value="DEAD_box_RNA_helicase"/>
</dbReference>
<dbReference type="Proteomes" id="UP000019364">
    <property type="component" value="Unassembled WGS sequence"/>
</dbReference>
<comment type="similarity">
    <text evidence="8">Belongs to the DEAD box helicase family.</text>
</comment>
<proteinExistence type="inferred from homology"/>
<dbReference type="GO" id="GO:0005829">
    <property type="term" value="C:cytosol"/>
    <property type="evidence" value="ECO:0007669"/>
    <property type="project" value="TreeGrafter"/>
</dbReference>
<dbReference type="Gene3D" id="3.30.70.330">
    <property type="match status" value="1"/>
</dbReference>
<evidence type="ECO:0000256" key="8">
    <source>
        <dbReference type="ARBA" id="ARBA00038437"/>
    </source>
</evidence>
<keyword evidence="3" id="KW-0547">Nucleotide-binding</keyword>
<dbReference type="CDD" id="cd18787">
    <property type="entry name" value="SF2_C_DEAD"/>
    <property type="match status" value="1"/>
</dbReference>
<evidence type="ECO:0000256" key="2">
    <source>
        <dbReference type="ARBA" id="ARBA00022490"/>
    </source>
</evidence>
<evidence type="ECO:0000313" key="12">
    <source>
        <dbReference type="Proteomes" id="UP000019364"/>
    </source>
</evidence>
<dbReference type="GO" id="GO:0016787">
    <property type="term" value="F:hydrolase activity"/>
    <property type="evidence" value="ECO:0007669"/>
    <property type="project" value="UniProtKB-KW"/>
</dbReference>
<accession>W7Z208</accession>
<keyword evidence="7" id="KW-0694">RNA-binding</keyword>
<evidence type="ECO:0000256" key="6">
    <source>
        <dbReference type="ARBA" id="ARBA00022840"/>
    </source>
</evidence>
<organism evidence="11 12">
    <name type="scientific">Paenibacillus pini JCM 16418</name>
    <dbReference type="NCBI Taxonomy" id="1236976"/>
    <lineage>
        <taxon>Bacteria</taxon>
        <taxon>Bacillati</taxon>
        <taxon>Bacillota</taxon>
        <taxon>Bacilli</taxon>
        <taxon>Bacillales</taxon>
        <taxon>Paenibacillaceae</taxon>
        <taxon>Paenibacillus</taxon>
    </lineage>
</organism>
<reference evidence="11 12" key="1">
    <citation type="journal article" date="2014" name="Genome Announc.">
        <title>Draft Genome Sequence of Paenibacillus pini JCM 16418T, Isolated from the Rhizosphere of Pine Tree.</title>
        <authorList>
            <person name="Yuki M."/>
            <person name="Oshima K."/>
            <person name="Suda W."/>
            <person name="Oshida Y."/>
            <person name="Kitamura K."/>
            <person name="Iida Y."/>
            <person name="Hattori M."/>
            <person name="Ohkuma M."/>
        </authorList>
    </citation>
    <scope>NUCLEOTIDE SEQUENCE [LARGE SCALE GENOMIC DNA]</scope>
    <source>
        <strain evidence="11 12">JCM 16418</strain>
    </source>
</reference>
<name>W7Z208_9BACL</name>
<dbReference type="SMART" id="SM00490">
    <property type="entry name" value="HELICc"/>
    <property type="match status" value="1"/>
</dbReference>
<dbReference type="eggNOG" id="COG0513">
    <property type="taxonomic scope" value="Bacteria"/>
</dbReference>
<evidence type="ECO:0000259" key="10">
    <source>
        <dbReference type="PROSITE" id="PS51194"/>
    </source>
</evidence>
<dbReference type="FunFam" id="3.30.70.330:FF:000068">
    <property type="entry name" value="ATP-dependent RNA helicase DeaD"/>
    <property type="match status" value="1"/>
</dbReference>
<dbReference type="InterPro" id="IPR001650">
    <property type="entry name" value="Helicase_C-like"/>
</dbReference>
<dbReference type="Pfam" id="PF03880">
    <property type="entry name" value="DbpA"/>
    <property type="match status" value="1"/>
</dbReference>
<keyword evidence="5 11" id="KW-0347">Helicase</keyword>
<dbReference type="PANTHER" id="PTHR47959">
    <property type="entry name" value="ATP-DEPENDENT RNA HELICASE RHLE-RELATED"/>
    <property type="match status" value="1"/>
</dbReference>
<evidence type="ECO:0000256" key="5">
    <source>
        <dbReference type="ARBA" id="ARBA00022806"/>
    </source>
</evidence>
<keyword evidence="2" id="KW-0963">Cytoplasm</keyword>
<dbReference type="Pfam" id="PF00271">
    <property type="entry name" value="Helicase_C"/>
    <property type="match status" value="1"/>
</dbReference>
<evidence type="ECO:0000313" key="11">
    <source>
        <dbReference type="EMBL" id="GAF08444.1"/>
    </source>
</evidence>
<keyword evidence="12" id="KW-1185">Reference proteome</keyword>
<sequence length="198" mass="22180">MMNAFRRGQFRYLVATDVAARGIDIDNISHVINYDIPMEKESYVHRTGRTGRAGNAGKAITFVTPNEGKFLAEIEGYIGFQIPKMNAPSQEAVDRGTETFNKKINVQTKLKKDKNELLNQEILKLYFNGGKKKKLRAVDFVGTIAKIEGISVEDIGIISIQDNVTYVDILNGKGPRVLEVMKDTKIKGKLLKVYKANK</sequence>
<dbReference type="EMBL" id="BAVZ01000006">
    <property type="protein sequence ID" value="GAF08444.1"/>
    <property type="molecule type" value="Genomic_DNA"/>
</dbReference>
<dbReference type="InterPro" id="IPR012677">
    <property type="entry name" value="Nucleotide-bd_a/b_plait_sf"/>
</dbReference>
<evidence type="ECO:0000256" key="4">
    <source>
        <dbReference type="ARBA" id="ARBA00022801"/>
    </source>
</evidence>
<dbReference type="GO" id="GO:0003723">
    <property type="term" value="F:RNA binding"/>
    <property type="evidence" value="ECO:0007669"/>
    <property type="project" value="UniProtKB-KW"/>
</dbReference>
<gene>
    <name evidence="11" type="ORF">JCM16418_2518</name>
</gene>
<feature type="domain" description="Helicase C-terminal" evidence="10">
    <location>
        <begin position="1"/>
        <end position="93"/>
    </location>
</feature>
<evidence type="ECO:0000256" key="7">
    <source>
        <dbReference type="ARBA" id="ARBA00022884"/>
    </source>
</evidence>
<dbReference type="AlphaFoldDB" id="W7Z208"/>
<evidence type="ECO:0000256" key="3">
    <source>
        <dbReference type="ARBA" id="ARBA00022741"/>
    </source>
</evidence>